<keyword evidence="3" id="KW-1133">Transmembrane helix</keyword>
<evidence type="ECO:0000256" key="2">
    <source>
        <dbReference type="SAM" id="MobiDB-lite"/>
    </source>
</evidence>
<proteinExistence type="predicted"/>
<feature type="region of interest" description="Disordered" evidence="2">
    <location>
        <begin position="88"/>
        <end position="110"/>
    </location>
</feature>
<dbReference type="PANTHER" id="PTHR32309:SF13">
    <property type="entry name" value="FERRIC ENTEROBACTIN TRANSPORT PROTEIN FEPE"/>
    <property type="match status" value="1"/>
</dbReference>
<organism evidence="4 5">
    <name type="scientific">Alteraurantiacibacter aquimixticola</name>
    <dbReference type="NCBI Taxonomy" id="2489173"/>
    <lineage>
        <taxon>Bacteria</taxon>
        <taxon>Pseudomonadati</taxon>
        <taxon>Pseudomonadota</taxon>
        <taxon>Alphaproteobacteria</taxon>
        <taxon>Sphingomonadales</taxon>
        <taxon>Erythrobacteraceae</taxon>
        <taxon>Alteraurantiacibacter</taxon>
    </lineage>
</organism>
<name>A0A4T3F167_9SPHN</name>
<dbReference type="PANTHER" id="PTHR32309">
    <property type="entry name" value="TYROSINE-PROTEIN KINASE"/>
    <property type="match status" value="1"/>
</dbReference>
<accession>A0A4T3F167</accession>
<dbReference type="Proteomes" id="UP000309389">
    <property type="component" value="Unassembled WGS sequence"/>
</dbReference>
<evidence type="ECO:0008006" key="6">
    <source>
        <dbReference type="Google" id="ProtNLM"/>
    </source>
</evidence>
<feature type="transmembrane region" description="Helical" evidence="3">
    <location>
        <begin position="467"/>
        <end position="489"/>
    </location>
</feature>
<dbReference type="RefSeq" id="WP_136693724.1">
    <property type="nucleotide sequence ID" value="NZ_SSHH01000002.1"/>
</dbReference>
<protein>
    <recommendedName>
        <fullName evidence="6">Capsule biosynthesis protein</fullName>
    </recommendedName>
</protein>
<reference evidence="4 5" key="1">
    <citation type="submission" date="2019-04" db="EMBL/GenBank/DDBJ databases">
        <title>Altererythrobacter aquimixticola sp. nov., isolated from sediment of junction between the ocean and a freshwater spring.</title>
        <authorList>
            <person name="Yoon J.-H."/>
        </authorList>
    </citation>
    <scope>NUCLEOTIDE SEQUENCE [LARGE SCALE GENOMIC DNA]</scope>
    <source>
        <strain evidence="4 5">SSKS-13</strain>
    </source>
</reference>
<evidence type="ECO:0000313" key="5">
    <source>
        <dbReference type="Proteomes" id="UP000309389"/>
    </source>
</evidence>
<evidence type="ECO:0000256" key="3">
    <source>
        <dbReference type="SAM" id="Phobius"/>
    </source>
</evidence>
<feature type="region of interest" description="Disordered" evidence="2">
    <location>
        <begin position="1"/>
        <end position="40"/>
    </location>
</feature>
<feature type="transmembrane region" description="Helical" evidence="3">
    <location>
        <begin position="150"/>
        <end position="172"/>
    </location>
</feature>
<dbReference type="AlphaFoldDB" id="A0A4T3F167"/>
<dbReference type="EMBL" id="SSHH01000002">
    <property type="protein sequence ID" value="TIX50704.1"/>
    <property type="molecule type" value="Genomic_DNA"/>
</dbReference>
<keyword evidence="1" id="KW-0175">Coiled coil</keyword>
<gene>
    <name evidence="4" type="ORF">E5222_10670</name>
</gene>
<keyword evidence="3" id="KW-0812">Transmembrane</keyword>
<evidence type="ECO:0000313" key="4">
    <source>
        <dbReference type="EMBL" id="TIX50704.1"/>
    </source>
</evidence>
<evidence type="ECO:0000256" key="1">
    <source>
        <dbReference type="SAM" id="Coils"/>
    </source>
</evidence>
<dbReference type="GO" id="GO:0004713">
    <property type="term" value="F:protein tyrosine kinase activity"/>
    <property type="evidence" value="ECO:0007669"/>
    <property type="project" value="TreeGrafter"/>
</dbReference>
<dbReference type="GO" id="GO:0005886">
    <property type="term" value="C:plasma membrane"/>
    <property type="evidence" value="ECO:0007669"/>
    <property type="project" value="TreeGrafter"/>
</dbReference>
<dbReference type="InterPro" id="IPR050445">
    <property type="entry name" value="Bact_polysacc_biosynth/exp"/>
</dbReference>
<feature type="coiled-coil region" evidence="1">
    <location>
        <begin position="313"/>
        <end position="442"/>
    </location>
</feature>
<sequence>MDNKQRLQAWRRSRASGKGADYVTPDADTSASEDVSDLIGEGDAEVDLLKEATDKMAEQAREAELEAELEAEAKASAAVAGSAAAAPTARASASGTQVQHAARLRAARRDEEDRRREIEALLPSEADISARLATINQRDHERRVRRLRNLALFAFLPVLLALGYFAFIKSYYYQTETSFAITTVSPSEGISGAAMLGVSTGGGGMTDGYRVRDYLLSEEVRRIMQGEHAYLSHFDGQDMPGASDAGRGLGFYRDRVQVIADQQEGIMTLQVEGVTPEMAVRYAEILLDLGKQKVRDISQAIDEDQMADLVVAEQEARDRLAQAQGRVVEVQQRQAELDPRMSAQGIYTIINGLEVELAEYEAQRSALLANGLSESAFLPRINARIQALERQIAQQQERLVSSREDGTVGRTLAQFEAAMAEREAAQEELAAARTTLEQARLRGLEQRKYLVVISRPMEPQSRNESRFLGILTALAIALAAVLALGWLTLRRSATEEN</sequence>
<keyword evidence="5" id="KW-1185">Reference proteome</keyword>
<dbReference type="OrthoDB" id="7803779at2"/>
<keyword evidence="3" id="KW-0472">Membrane</keyword>
<comment type="caution">
    <text evidence="4">The sequence shown here is derived from an EMBL/GenBank/DDBJ whole genome shotgun (WGS) entry which is preliminary data.</text>
</comment>